<evidence type="ECO:0000313" key="3">
    <source>
        <dbReference type="Proteomes" id="UP000761534"/>
    </source>
</evidence>
<feature type="region of interest" description="Disordered" evidence="1">
    <location>
        <begin position="105"/>
        <end position="146"/>
    </location>
</feature>
<gene>
    <name evidence="2" type="ORF">TRICI_006317</name>
</gene>
<dbReference type="EMBL" id="SWFS01000517">
    <property type="protein sequence ID" value="KAA8899660.1"/>
    <property type="molecule type" value="Genomic_DNA"/>
</dbReference>
<name>A0A642UMM0_9ASCO</name>
<feature type="compositionally biased region" description="Basic residues" evidence="1">
    <location>
        <begin position="1"/>
        <end position="10"/>
    </location>
</feature>
<feature type="compositionally biased region" description="Polar residues" evidence="1">
    <location>
        <begin position="115"/>
        <end position="124"/>
    </location>
</feature>
<evidence type="ECO:0000313" key="2">
    <source>
        <dbReference type="EMBL" id="KAA8899660.1"/>
    </source>
</evidence>
<keyword evidence="3" id="KW-1185">Reference proteome</keyword>
<comment type="caution">
    <text evidence="2">The sequence shown here is derived from an EMBL/GenBank/DDBJ whole genome shotgun (WGS) entry which is preliminary data.</text>
</comment>
<dbReference type="Proteomes" id="UP000761534">
    <property type="component" value="Unassembled WGS sequence"/>
</dbReference>
<organism evidence="2 3">
    <name type="scientific">Trichomonascus ciferrii</name>
    <dbReference type="NCBI Taxonomy" id="44093"/>
    <lineage>
        <taxon>Eukaryota</taxon>
        <taxon>Fungi</taxon>
        <taxon>Dikarya</taxon>
        <taxon>Ascomycota</taxon>
        <taxon>Saccharomycotina</taxon>
        <taxon>Dipodascomycetes</taxon>
        <taxon>Dipodascales</taxon>
        <taxon>Trichomonascaceae</taxon>
        <taxon>Trichomonascus</taxon>
        <taxon>Trichomonascus ciferrii complex</taxon>
    </lineage>
</organism>
<protein>
    <submittedName>
        <fullName evidence="2">Uncharacterized protein</fullName>
    </submittedName>
</protein>
<dbReference type="AlphaFoldDB" id="A0A642UMM0"/>
<feature type="compositionally biased region" description="Basic and acidic residues" evidence="1">
    <location>
        <begin position="32"/>
        <end position="43"/>
    </location>
</feature>
<evidence type="ECO:0000256" key="1">
    <source>
        <dbReference type="SAM" id="MobiDB-lite"/>
    </source>
</evidence>
<accession>A0A642UMM0</accession>
<sequence>MARAAYRLKKQQQQQQQHKRQQKQRQQQQQQQREHDEGHEHEQTTTATRFRTAYPPFGNKRHLGNARVIAKFPGSKASVTIPTVPCNIHTIVPENGPRRSHINIHLPSPHDEAATTHSESSTPVSSAAHSRASSSHKPTTAPIVDSSMSLNRKHEYAAPVIHQPLTPPPPPMFTYQQMPPPPPPFVFYGVPPGPHPAMMPNYYPYPFY</sequence>
<feature type="region of interest" description="Disordered" evidence="1">
    <location>
        <begin position="1"/>
        <end position="59"/>
    </location>
</feature>
<reference evidence="2" key="1">
    <citation type="journal article" date="2019" name="G3 (Bethesda)">
        <title>Genome Assemblies of Two Rare Opportunistic Yeast Pathogens: Diutina rugosa (syn. Candida rugosa) and Trichomonascus ciferrii (syn. Candida ciferrii).</title>
        <authorList>
            <person name="Mixao V."/>
            <person name="Saus E."/>
            <person name="Hansen A.P."/>
            <person name="Lass-Florl C."/>
            <person name="Gabaldon T."/>
        </authorList>
    </citation>
    <scope>NUCLEOTIDE SEQUENCE</scope>
    <source>
        <strain evidence="2">CBS 4856</strain>
    </source>
</reference>
<proteinExistence type="predicted"/>
<feature type="compositionally biased region" description="Low complexity" evidence="1">
    <location>
        <begin position="125"/>
        <end position="136"/>
    </location>
</feature>
<dbReference type="VEuPathDB" id="FungiDB:TRICI_006317"/>